<dbReference type="HOGENOM" id="CLU_3355888_0_0_6"/>
<dbReference type="Proteomes" id="UP000001122">
    <property type="component" value="Chromosome"/>
</dbReference>
<dbReference type="EMBL" id="CP000800">
    <property type="protein sequence ID" value="ABV20949.1"/>
    <property type="molecule type" value="Genomic_DNA"/>
</dbReference>
<keyword evidence="2" id="KW-1185">Reference proteome</keyword>
<accession>A7ZM95</accession>
<sequence length="36" mass="4082">MKAFKLTLSVGFWFAVDTFTSFFTSHINGGAFSRYV</sequence>
<gene>
    <name evidence="1" type="ordered locus">EcE24377A_1843</name>
</gene>
<organism evidence="1 2">
    <name type="scientific">Escherichia coli O139:H28 (strain E24377A / ETEC)</name>
    <dbReference type="NCBI Taxonomy" id="331111"/>
    <lineage>
        <taxon>Bacteria</taxon>
        <taxon>Pseudomonadati</taxon>
        <taxon>Pseudomonadota</taxon>
        <taxon>Gammaproteobacteria</taxon>
        <taxon>Enterobacterales</taxon>
        <taxon>Enterobacteriaceae</taxon>
        <taxon>Escherichia</taxon>
    </lineage>
</organism>
<protein>
    <submittedName>
        <fullName evidence="1">Uncharacterized protein</fullName>
    </submittedName>
</protein>
<evidence type="ECO:0000313" key="1">
    <source>
        <dbReference type="EMBL" id="ABV20949.1"/>
    </source>
</evidence>
<proteinExistence type="predicted"/>
<evidence type="ECO:0000313" key="2">
    <source>
        <dbReference type="Proteomes" id="UP000001122"/>
    </source>
</evidence>
<reference evidence="2" key="1">
    <citation type="journal article" date="2008" name="J. Bacteriol.">
        <title>The pangenome structure of Escherichia coli: comparative genomic analysis of E. coli commensal and pathogenic isolates.</title>
        <authorList>
            <person name="Rasko D.A."/>
            <person name="Rosovitz M.J."/>
            <person name="Myers G.S."/>
            <person name="Mongodin E.F."/>
            <person name="Fricke W.F."/>
            <person name="Gajer P."/>
            <person name="Crabtree J."/>
            <person name="Sebaihia M."/>
            <person name="Thomson N.R."/>
            <person name="Chaudhuri R."/>
            <person name="Henderson I.R."/>
            <person name="Sperandio V."/>
            <person name="Ravel J."/>
        </authorList>
    </citation>
    <scope>NUCLEOTIDE SEQUENCE [LARGE SCALE GENOMIC DNA]</scope>
    <source>
        <strain evidence="2">E24377A / ETEC</strain>
    </source>
</reference>
<dbReference type="AlphaFoldDB" id="A7ZM95"/>
<dbReference type="KEGG" id="ecw:EcE24377A_1843"/>
<name>A7ZM95_ECO24</name>